<keyword evidence="3" id="KW-1185">Reference proteome</keyword>
<dbReference type="Proteomes" id="UP000887575">
    <property type="component" value="Unassembled WGS sequence"/>
</dbReference>
<evidence type="ECO:0000313" key="4">
    <source>
        <dbReference type="WBParaSite" id="MBELARI_LOCUS12486"/>
    </source>
</evidence>
<evidence type="ECO:0000256" key="1">
    <source>
        <dbReference type="SAM" id="Coils"/>
    </source>
</evidence>
<protein>
    <submittedName>
        <fullName evidence="4">Uncharacterized protein</fullName>
    </submittedName>
</protein>
<feature type="region of interest" description="Disordered" evidence="2">
    <location>
        <begin position="393"/>
        <end position="417"/>
    </location>
</feature>
<dbReference type="AlphaFoldDB" id="A0AAF3J2P9"/>
<proteinExistence type="predicted"/>
<feature type="coiled-coil region" evidence="1">
    <location>
        <begin position="176"/>
        <end position="388"/>
    </location>
</feature>
<reference evidence="4" key="1">
    <citation type="submission" date="2024-02" db="UniProtKB">
        <authorList>
            <consortium name="WormBaseParasite"/>
        </authorList>
    </citation>
    <scope>IDENTIFICATION</scope>
</reference>
<accession>A0AAF3J2P9</accession>
<dbReference type="WBParaSite" id="MBELARI_LOCUS12486">
    <property type="protein sequence ID" value="MBELARI_LOCUS12486"/>
    <property type="gene ID" value="MBELARI_LOCUS12486"/>
</dbReference>
<evidence type="ECO:0000256" key="2">
    <source>
        <dbReference type="SAM" id="MobiDB-lite"/>
    </source>
</evidence>
<organism evidence="3 4">
    <name type="scientific">Mesorhabditis belari</name>
    <dbReference type="NCBI Taxonomy" id="2138241"/>
    <lineage>
        <taxon>Eukaryota</taxon>
        <taxon>Metazoa</taxon>
        <taxon>Ecdysozoa</taxon>
        <taxon>Nematoda</taxon>
        <taxon>Chromadorea</taxon>
        <taxon>Rhabditida</taxon>
        <taxon>Rhabditina</taxon>
        <taxon>Rhabditomorpha</taxon>
        <taxon>Rhabditoidea</taxon>
        <taxon>Rhabditidae</taxon>
        <taxon>Mesorhabditinae</taxon>
        <taxon>Mesorhabditis</taxon>
    </lineage>
</organism>
<keyword evidence="1" id="KW-0175">Coiled coil</keyword>
<evidence type="ECO:0000313" key="3">
    <source>
        <dbReference type="Proteomes" id="UP000887575"/>
    </source>
</evidence>
<sequence>MELYKASIEKLIADKEAVTRINLEMQQKMRDVSLQGQRREDNQKKGGAVEQFVADELTDLVKQKHKLLEDAKVAIERANAYMGCTEKIFATGLMMNECLTKKQEELQMNAQKLESAAHQFVQKRAIRKKEVETEGIHLKRLAEETEQRLTRTADIEKLNAILLSLKQRMEHVAESVKAKEQRYDEMSTQQKQIEDETEQLQNLIKEKEELKRIILAKIESERKMATALMKKQEQLQRETNKSAQLLTERQQDLGEKKTLIEKTQAEVRELEAQLVGAKEKNTQAAAELNERKELNAKLNTELTQMRQDDVKAIRQKTAEHKEILEAAEEKLATLIKEAEKFAQECDPTKLEGYETFKDLNVETLNAMLEEALKKEEALQKEVDAKRAIQEQIIEEKKTSSGKEGCSCTGKHGRSQQA</sequence>
<feature type="coiled-coil region" evidence="1">
    <location>
        <begin position="96"/>
        <end position="123"/>
    </location>
</feature>
<name>A0AAF3J2P9_9BILA</name>